<keyword evidence="1" id="KW-1133">Transmembrane helix</keyword>
<evidence type="ECO:0000256" key="1">
    <source>
        <dbReference type="SAM" id="Phobius"/>
    </source>
</evidence>
<dbReference type="AlphaFoldDB" id="A0A1N6J1W9"/>
<dbReference type="STRING" id="1416779.SAMN05444409_3218"/>
<gene>
    <name evidence="2" type="ORF">SAMN05444409_3218</name>
</gene>
<dbReference type="RefSeq" id="WP_175565920.1">
    <property type="nucleotide sequence ID" value="NZ_JBHSCA010000002.1"/>
</dbReference>
<dbReference type="Pfam" id="PF10825">
    <property type="entry name" value="DUF2752"/>
    <property type="match status" value="1"/>
</dbReference>
<feature type="transmembrane region" description="Helical" evidence="1">
    <location>
        <begin position="12"/>
        <end position="30"/>
    </location>
</feature>
<keyword evidence="3" id="KW-1185">Reference proteome</keyword>
<dbReference type="EMBL" id="FSRK01000002">
    <property type="protein sequence ID" value="SIO38189.1"/>
    <property type="molecule type" value="Genomic_DNA"/>
</dbReference>
<proteinExistence type="predicted"/>
<accession>A0A1N6J1W9</accession>
<keyword evidence="1" id="KW-0812">Transmembrane</keyword>
<reference evidence="3" key="1">
    <citation type="submission" date="2016-11" db="EMBL/GenBank/DDBJ databases">
        <authorList>
            <person name="Varghese N."/>
            <person name="Submissions S."/>
        </authorList>
    </citation>
    <scope>NUCLEOTIDE SEQUENCE [LARGE SCALE GENOMIC DNA]</scope>
    <source>
        <strain evidence="3">DSM 27623</strain>
    </source>
</reference>
<keyword evidence="1" id="KW-0472">Membrane</keyword>
<evidence type="ECO:0008006" key="4">
    <source>
        <dbReference type="Google" id="ProtNLM"/>
    </source>
</evidence>
<evidence type="ECO:0000313" key="3">
    <source>
        <dbReference type="Proteomes" id="UP000185207"/>
    </source>
</evidence>
<dbReference type="Proteomes" id="UP000185207">
    <property type="component" value="Unassembled WGS sequence"/>
</dbReference>
<feature type="transmembrane region" description="Helical" evidence="1">
    <location>
        <begin position="111"/>
        <end position="127"/>
    </location>
</feature>
<sequence length="136" mass="16207">MEISKLIKNNKKEIGVFVFFLILISIYFFFDPSKNSYFLKCPLKELTGYDCAGCGVQRAFHELLHFRFSRAFQYNPLFVIAIPFLLLFFVLKSSKAYTKTCWFYNFLKSKLFFLVVLIIVLLFSLFRNTDYYKSLF</sequence>
<dbReference type="InterPro" id="IPR021215">
    <property type="entry name" value="DUF2752"/>
</dbReference>
<evidence type="ECO:0000313" key="2">
    <source>
        <dbReference type="EMBL" id="SIO38189.1"/>
    </source>
</evidence>
<name>A0A1N6J1W9_9FLAO</name>
<protein>
    <recommendedName>
        <fullName evidence="4">DUF2752 domain-containing protein</fullName>
    </recommendedName>
</protein>
<organism evidence="2 3">
    <name type="scientific">Epilithonimonas zeae</name>
    <dbReference type="NCBI Taxonomy" id="1416779"/>
    <lineage>
        <taxon>Bacteria</taxon>
        <taxon>Pseudomonadati</taxon>
        <taxon>Bacteroidota</taxon>
        <taxon>Flavobacteriia</taxon>
        <taxon>Flavobacteriales</taxon>
        <taxon>Weeksellaceae</taxon>
        <taxon>Chryseobacterium group</taxon>
        <taxon>Epilithonimonas</taxon>
    </lineage>
</organism>
<feature type="transmembrane region" description="Helical" evidence="1">
    <location>
        <begin position="72"/>
        <end position="91"/>
    </location>
</feature>